<protein>
    <submittedName>
        <fullName evidence="1">Uncharacterized protein</fullName>
    </submittedName>
</protein>
<name>A0ACB9GPB3_9ASTR</name>
<accession>A0ACB9GPB3</accession>
<reference evidence="2" key="1">
    <citation type="journal article" date="2022" name="Mol. Ecol. Resour.">
        <title>The genomes of chicory, endive, great burdock and yacon provide insights into Asteraceae palaeo-polyploidization history and plant inulin production.</title>
        <authorList>
            <person name="Fan W."/>
            <person name="Wang S."/>
            <person name="Wang H."/>
            <person name="Wang A."/>
            <person name="Jiang F."/>
            <person name="Liu H."/>
            <person name="Zhao H."/>
            <person name="Xu D."/>
            <person name="Zhang Y."/>
        </authorList>
    </citation>
    <scope>NUCLEOTIDE SEQUENCE [LARGE SCALE GENOMIC DNA]</scope>
    <source>
        <strain evidence="2">cv. Yunnan</strain>
    </source>
</reference>
<dbReference type="Proteomes" id="UP001056120">
    <property type="component" value="Linkage Group LG14"/>
</dbReference>
<organism evidence="1 2">
    <name type="scientific">Smallanthus sonchifolius</name>
    <dbReference type="NCBI Taxonomy" id="185202"/>
    <lineage>
        <taxon>Eukaryota</taxon>
        <taxon>Viridiplantae</taxon>
        <taxon>Streptophyta</taxon>
        <taxon>Embryophyta</taxon>
        <taxon>Tracheophyta</taxon>
        <taxon>Spermatophyta</taxon>
        <taxon>Magnoliopsida</taxon>
        <taxon>eudicotyledons</taxon>
        <taxon>Gunneridae</taxon>
        <taxon>Pentapetalae</taxon>
        <taxon>asterids</taxon>
        <taxon>campanulids</taxon>
        <taxon>Asterales</taxon>
        <taxon>Asteraceae</taxon>
        <taxon>Asteroideae</taxon>
        <taxon>Heliantheae alliance</taxon>
        <taxon>Millerieae</taxon>
        <taxon>Smallanthus</taxon>
    </lineage>
</organism>
<evidence type="ECO:0000313" key="2">
    <source>
        <dbReference type="Proteomes" id="UP001056120"/>
    </source>
</evidence>
<reference evidence="1 2" key="2">
    <citation type="journal article" date="2022" name="Mol. Ecol. Resour.">
        <title>The genomes of chicory, endive, great burdock and yacon provide insights into Asteraceae paleo-polyploidization history and plant inulin production.</title>
        <authorList>
            <person name="Fan W."/>
            <person name="Wang S."/>
            <person name="Wang H."/>
            <person name="Wang A."/>
            <person name="Jiang F."/>
            <person name="Liu H."/>
            <person name="Zhao H."/>
            <person name="Xu D."/>
            <person name="Zhang Y."/>
        </authorList>
    </citation>
    <scope>NUCLEOTIDE SEQUENCE [LARGE SCALE GENOMIC DNA]</scope>
    <source>
        <strain evidence="2">cv. Yunnan</strain>
        <tissue evidence="1">Leaves</tissue>
    </source>
</reference>
<proteinExistence type="predicted"/>
<dbReference type="EMBL" id="CM042031">
    <property type="protein sequence ID" value="KAI3785046.1"/>
    <property type="molecule type" value="Genomic_DNA"/>
</dbReference>
<gene>
    <name evidence="1" type="ORF">L1987_44155</name>
</gene>
<evidence type="ECO:0000313" key="1">
    <source>
        <dbReference type="EMBL" id="KAI3785046.1"/>
    </source>
</evidence>
<sequence>MTSQTTATSRMSLHPPNSGDLITILNIDGGGIRGVIPGVILQYLESELQALDGEEARLADYFDVISGTSTGGLITVMLTAPDQNNRPLYAAKDIVPFYLENSPKIFPQVGGPFAGSIKLLKTLVGPKYDGKYLTNLVKNLLGTTKLSQTLTNVVIPTFDIKNMQPVIFSSFQVPRQPSLDVQLSDICIGTSAAPTYLPAYYFQNGDQEFNLIDGGIAANNPSLVAIGEVTRQVLKADPNFPAITPLDYGRYVLISIGTGTQKHTPKFDAKMAAKWGVLGWLTNQGSTPLIDAFTQASADLVVMHNNVVFEALNSVDNYLRIQDDALTGDLASVDVATKENLDGLVKVGEALLDNPVSRVNTDTGVVEPVPDGGTNREALKRFAKRLSDERRLRESNYSDGGRGTVGFDFRQCRSAMGSAASYRFAAAIVSAGGGNGGPDPRKLRSAASIWLASRNRGGRRQIRQEG</sequence>
<keyword evidence="2" id="KW-1185">Reference proteome</keyword>
<comment type="caution">
    <text evidence="1">The sequence shown here is derived from an EMBL/GenBank/DDBJ whole genome shotgun (WGS) entry which is preliminary data.</text>
</comment>